<protein>
    <recommendedName>
        <fullName evidence="4">Secreted protein</fullName>
    </recommendedName>
</protein>
<name>A0A9Q0DRX5_9TELE</name>
<evidence type="ECO:0000313" key="3">
    <source>
        <dbReference type="Proteomes" id="UP001148018"/>
    </source>
</evidence>
<comment type="caution">
    <text evidence="2">The sequence shown here is derived from an EMBL/GenBank/DDBJ whole genome shotgun (WGS) entry which is preliminary data.</text>
</comment>
<evidence type="ECO:0008006" key="4">
    <source>
        <dbReference type="Google" id="ProtNLM"/>
    </source>
</evidence>
<proteinExistence type="predicted"/>
<keyword evidence="1" id="KW-0732">Signal</keyword>
<feature type="chain" id="PRO_5040448672" description="Secreted protein" evidence="1">
    <location>
        <begin position="21"/>
        <end position="95"/>
    </location>
</feature>
<keyword evidence="3" id="KW-1185">Reference proteome</keyword>
<dbReference type="EMBL" id="JANIIK010000113">
    <property type="protein sequence ID" value="KAJ3591512.1"/>
    <property type="molecule type" value="Genomic_DNA"/>
</dbReference>
<evidence type="ECO:0000313" key="2">
    <source>
        <dbReference type="EMBL" id="KAJ3591512.1"/>
    </source>
</evidence>
<evidence type="ECO:0000256" key="1">
    <source>
        <dbReference type="SAM" id="SignalP"/>
    </source>
</evidence>
<dbReference type="Proteomes" id="UP001148018">
    <property type="component" value="Unassembled WGS sequence"/>
</dbReference>
<gene>
    <name evidence="2" type="ORF">NHX12_006646</name>
</gene>
<reference evidence="2" key="1">
    <citation type="submission" date="2022-07" db="EMBL/GenBank/DDBJ databases">
        <title>Chromosome-level genome of Muraenolepis orangiensis.</title>
        <authorList>
            <person name="Kim J."/>
        </authorList>
    </citation>
    <scope>NUCLEOTIDE SEQUENCE</scope>
    <source>
        <strain evidence="2">KU_S4_2022</strain>
        <tissue evidence="2">Muscle</tissue>
    </source>
</reference>
<feature type="signal peptide" evidence="1">
    <location>
        <begin position="1"/>
        <end position="20"/>
    </location>
</feature>
<sequence>MLGFLSTFVQAWLWLAGGSSLKTFHNDGGDGEVRSHLGERLRRDLTMVKEAPYLPSEWSGASCEVKRKTVKTCGPAGAEAMCPLPSPALPIPNPL</sequence>
<organism evidence="2 3">
    <name type="scientific">Muraenolepis orangiensis</name>
    <name type="common">Patagonian moray cod</name>
    <dbReference type="NCBI Taxonomy" id="630683"/>
    <lineage>
        <taxon>Eukaryota</taxon>
        <taxon>Metazoa</taxon>
        <taxon>Chordata</taxon>
        <taxon>Craniata</taxon>
        <taxon>Vertebrata</taxon>
        <taxon>Euteleostomi</taxon>
        <taxon>Actinopterygii</taxon>
        <taxon>Neopterygii</taxon>
        <taxon>Teleostei</taxon>
        <taxon>Neoteleostei</taxon>
        <taxon>Acanthomorphata</taxon>
        <taxon>Zeiogadaria</taxon>
        <taxon>Gadariae</taxon>
        <taxon>Gadiformes</taxon>
        <taxon>Muraenolepidoidei</taxon>
        <taxon>Muraenolepididae</taxon>
        <taxon>Muraenolepis</taxon>
    </lineage>
</organism>
<accession>A0A9Q0DRX5</accession>
<dbReference type="AlphaFoldDB" id="A0A9Q0DRX5"/>